<dbReference type="GO" id="GO:0003677">
    <property type="term" value="F:DNA binding"/>
    <property type="evidence" value="ECO:0007669"/>
    <property type="project" value="UniProtKB-KW"/>
</dbReference>
<dbReference type="OrthoDB" id="9811597at2"/>
<sequence length="92" mass="10464">MSIATVTSKAQITIPKEIRERYNITPGSKLRFWENSQGELMVTPMTVRVEETFRWADENLRSPVTRPLTIEELNDAAAQAWALGEPDDSEEV</sequence>
<dbReference type="Gene3D" id="2.10.260.10">
    <property type="match status" value="1"/>
</dbReference>
<dbReference type="InterPro" id="IPR007159">
    <property type="entry name" value="SpoVT-AbrB_dom"/>
</dbReference>
<reference evidence="2 3" key="1">
    <citation type="submission" date="2019-12" db="EMBL/GenBank/DDBJ databases">
        <title>Nesterenkonia muleiensis sp. nov., a novel actinobacterium isolated from sap of Populus euphratica.</title>
        <authorList>
            <person name="Wang R."/>
        </authorList>
    </citation>
    <scope>NUCLEOTIDE SEQUENCE [LARGE SCALE GENOMIC DNA]</scope>
    <source>
        <strain evidence="2 3">F10</strain>
    </source>
</reference>
<dbReference type="Pfam" id="PF04014">
    <property type="entry name" value="MazE_antitoxin"/>
    <property type="match status" value="1"/>
</dbReference>
<keyword evidence="3" id="KW-1185">Reference proteome</keyword>
<name>A0A7K1UK21_9MICC</name>
<dbReference type="RefSeq" id="WP_157324181.1">
    <property type="nucleotide sequence ID" value="NZ_BMFX01000004.1"/>
</dbReference>
<organism evidence="2 3">
    <name type="scientific">Nesterenkonia alkaliphila</name>
    <dbReference type="NCBI Taxonomy" id="1463631"/>
    <lineage>
        <taxon>Bacteria</taxon>
        <taxon>Bacillati</taxon>
        <taxon>Actinomycetota</taxon>
        <taxon>Actinomycetes</taxon>
        <taxon>Micrococcales</taxon>
        <taxon>Micrococcaceae</taxon>
        <taxon>Nesterenkonia</taxon>
    </lineage>
</organism>
<evidence type="ECO:0000259" key="1">
    <source>
        <dbReference type="SMART" id="SM00966"/>
    </source>
</evidence>
<dbReference type="InterPro" id="IPR037914">
    <property type="entry name" value="SpoVT-AbrB_sf"/>
</dbReference>
<dbReference type="Proteomes" id="UP000460157">
    <property type="component" value="Unassembled WGS sequence"/>
</dbReference>
<evidence type="ECO:0000313" key="2">
    <source>
        <dbReference type="EMBL" id="MVT26837.1"/>
    </source>
</evidence>
<proteinExistence type="predicted"/>
<evidence type="ECO:0000313" key="3">
    <source>
        <dbReference type="Proteomes" id="UP000460157"/>
    </source>
</evidence>
<protein>
    <submittedName>
        <fullName evidence="2">AbrB/MazE/SpoVT family DNA-binding domain-containing protein</fullName>
    </submittedName>
</protein>
<accession>A0A7K1UK21</accession>
<keyword evidence="2" id="KW-0238">DNA-binding</keyword>
<dbReference type="SUPFAM" id="SSF89447">
    <property type="entry name" value="AbrB/MazE/MraZ-like"/>
    <property type="match status" value="1"/>
</dbReference>
<dbReference type="NCBIfam" id="TIGR01439">
    <property type="entry name" value="lp_hng_hel_AbrB"/>
    <property type="match status" value="1"/>
</dbReference>
<gene>
    <name evidence="2" type="ORF">GNZ21_10795</name>
</gene>
<dbReference type="EMBL" id="WRPM01000072">
    <property type="protein sequence ID" value="MVT26837.1"/>
    <property type="molecule type" value="Genomic_DNA"/>
</dbReference>
<dbReference type="SMART" id="SM00966">
    <property type="entry name" value="SpoVT_AbrB"/>
    <property type="match status" value="1"/>
</dbReference>
<dbReference type="AlphaFoldDB" id="A0A7K1UK21"/>
<feature type="domain" description="SpoVT-AbrB" evidence="1">
    <location>
        <begin position="4"/>
        <end position="50"/>
    </location>
</feature>
<comment type="caution">
    <text evidence="2">The sequence shown here is derived from an EMBL/GenBank/DDBJ whole genome shotgun (WGS) entry which is preliminary data.</text>
</comment>